<dbReference type="AlphaFoldDB" id="A0AAE9Y452"/>
<dbReference type="Gene3D" id="3.40.50.2000">
    <property type="entry name" value="Glycogen Phosphorylase B"/>
    <property type="match status" value="2"/>
</dbReference>
<evidence type="ECO:0000313" key="5">
    <source>
        <dbReference type="Proteomes" id="UP001216390"/>
    </source>
</evidence>
<evidence type="ECO:0000256" key="1">
    <source>
        <dbReference type="ARBA" id="ARBA00022676"/>
    </source>
</evidence>
<dbReference type="Proteomes" id="UP001216390">
    <property type="component" value="Chromosome"/>
</dbReference>
<dbReference type="EC" id="2.4.-.-" evidence="4"/>
<dbReference type="PANTHER" id="PTHR12526">
    <property type="entry name" value="GLYCOSYLTRANSFERASE"/>
    <property type="match status" value="1"/>
</dbReference>
<dbReference type="Pfam" id="PF13692">
    <property type="entry name" value="Glyco_trans_1_4"/>
    <property type="match status" value="1"/>
</dbReference>
<feature type="domain" description="Glycosyltransferase subfamily 4-like N-terminal" evidence="3">
    <location>
        <begin position="51"/>
        <end position="175"/>
    </location>
</feature>
<dbReference type="Pfam" id="PF13439">
    <property type="entry name" value="Glyco_transf_4"/>
    <property type="match status" value="1"/>
</dbReference>
<dbReference type="EMBL" id="CP116942">
    <property type="protein sequence ID" value="WCO65854.1"/>
    <property type="molecule type" value="Genomic_DNA"/>
</dbReference>
<dbReference type="SUPFAM" id="SSF53756">
    <property type="entry name" value="UDP-Glycosyltransferase/glycogen phosphorylase"/>
    <property type="match status" value="1"/>
</dbReference>
<dbReference type="PANTHER" id="PTHR12526:SF630">
    <property type="entry name" value="GLYCOSYLTRANSFERASE"/>
    <property type="match status" value="1"/>
</dbReference>
<evidence type="ECO:0000313" key="4">
    <source>
        <dbReference type="EMBL" id="WCO65854.1"/>
    </source>
</evidence>
<sequence>MSPPGPRVLLLCKGLGLGGAERLVCAQVAGRAGGPAAVRYEVAYVRPDKDALVGELRAAGAPVHHLAAARGGWPRALAALLREVRPDVVHSHSPLVAAVARVLVALGCAGRGARHVYTEHNRWDAYRAPTRRVNQATMAVDTRVWAVSEDARRSVRPAALRRRVQTLTHGIDTRRVATHRLDAEQRADARRRLGLPIDAVVATNIANLRPEKDHAGLLAAFDRAADRVPALHLVAVGVGLDTDPGVVGAAGRSPHADRLHLLGFRPDALDVLAASDLLVLGSRHEGLPVAVMEALALGIPVVATAVGGIPELLGRSEAALLVPPRDPGRLAGALVALATDPAHRARAGHAAAALAGEVDAARAVAEVEAAYREVAGRG</sequence>
<dbReference type="KEGG" id="ima:PO878_15225"/>
<reference evidence="4" key="1">
    <citation type="submission" date="2023-01" db="EMBL/GenBank/DDBJ databases">
        <title>The diversity of Class Acidimicrobiia in South China Sea sediment environments and the proposal of Iamia marina sp. nov., a novel species of the genus Iamia.</title>
        <authorList>
            <person name="He Y."/>
            <person name="Tian X."/>
        </authorList>
    </citation>
    <scope>NUCLEOTIDE SEQUENCE</scope>
    <source>
        <strain evidence="4">DSM 19957</strain>
    </source>
</reference>
<organism evidence="4 5">
    <name type="scientific">Iamia majanohamensis</name>
    <dbReference type="NCBI Taxonomy" id="467976"/>
    <lineage>
        <taxon>Bacteria</taxon>
        <taxon>Bacillati</taxon>
        <taxon>Actinomycetota</taxon>
        <taxon>Acidimicrobiia</taxon>
        <taxon>Acidimicrobiales</taxon>
        <taxon>Iamiaceae</taxon>
        <taxon>Iamia</taxon>
    </lineage>
</organism>
<keyword evidence="2 4" id="KW-0808">Transferase</keyword>
<evidence type="ECO:0000256" key="2">
    <source>
        <dbReference type="ARBA" id="ARBA00022679"/>
    </source>
</evidence>
<keyword evidence="5" id="KW-1185">Reference proteome</keyword>
<keyword evidence="1 4" id="KW-0328">Glycosyltransferase</keyword>
<protein>
    <submittedName>
        <fullName evidence="4">Glycosyltransferase</fullName>
        <ecNumber evidence="4">2.4.-.-</ecNumber>
    </submittedName>
</protein>
<gene>
    <name evidence="4" type="ORF">PO878_15225</name>
</gene>
<dbReference type="GO" id="GO:0016757">
    <property type="term" value="F:glycosyltransferase activity"/>
    <property type="evidence" value="ECO:0007669"/>
    <property type="project" value="UniProtKB-KW"/>
</dbReference>
<dbReference type="RefSeq" id="WP_272735380.1">
    <property type="nucleotide sequence ID" value="NZ_CP116942.1"/>
</dbReference>
<dbReference type="InterPro" id="IPR028098">
    <property type="entry name" value="Glyco_trans_4-like_N"/>
</dbReference>
<proteinExistence type="predicted"/>
<name>A0AAE9Y452_9ACTN</name>
<evidence type="ECO:0000259" key="3">
    <source>
        <dbReference type="Pfam" id="PF13439"/>
    </source>
</evidence>
<accession>A0AAE9Y452</accession>